<sequence>MRGVVKVKGKILIIDDDELLREALASYLEGEGYEVDTASSVSEALASLETFEPHIALLDLLLNGDDGLDFLKVVAQERIPCDVVILTGYGSLETAVEAMRLGCRDYLLKPVDRSELLSRLEVILEERSFKEGEGMVVPVCCVCGKVRDEDNRWIELAQYMMFRLGVLLSHTYCPDCFRREMERLSSGGSSHEECGGLPDKG</sequence>
<dbReference type="InterPro" id="IPR011006">
    <property type="entry name" value="CheY-like_superfamily"/>
</dbReference>
<keyword evidence="3" id="KW-0804">Transcription</keyword>
<dbReference type="InterPro" id="IPR039420">
    <property type="entry name" value="WalR-like"/>
</dbReference>
<reference evidence="6" key="1">
    <citation type="journal article" date="2020" name="mSystems">
        <title>Genome- and Community-Level Interaction Insights into Carbon Utilization and Element Cycling Functions of Hydrothermarchaeota in Hydrothermal Sediment.</title>
        <authorList>
            <person name="Zhou Z."/>
            <person name="Liu Y."/>
            <person name="Xu W."/>
            <person name="Pan J."/>
            <person name="Luo Z.H."/>
            <person name="Li M."/>
        </authorList>
    </citation>
    <scope>NUCLEOTIDE SEQUENCE [LARGE SCALE GENOMIC DNA]</scope>
    <source>
        <strain evidence="6">HyVt-115</strain>
    </source>
</reference>
<dbReference type="GO" id="GO:0006355">
    <property type="term" value="P:regulation of DNA-templated transcription"/>
    <property type="evidence" value="ECO:0007669"/>
    <property type="project" value="TreeGrafter"/>
</dbReference>
<dbReference type="Gene3D" id="3.40.50.2300">
    <property type="match status" value="1"/>
</dbReference>
<keyword evidence="2" id="KW-0238">DNA-binding</keyword>
<dbReference type="PANTHER" id="PTHR48111">
    <property type="entry name" value="REGULATOR OF RPOS"/>
    <property type="match status" value="1"/>
</dbReference>
<dbReference type="GO" id="GO:0000976">
    <property type="term" value="F:transcription cis-regulatory region binding"/>
    <property type="evidence" value="ECO:0007669"/>
    <property type="project" value="TreeGrafter"/>
</dbReference>
<accession>A0A7C0Y6A1</accession>
<dbReference type="Pfam" id="PF00072">
    <property type="entry name" value="Response_reg"/>
    <property type="match status" value="1"/>
</dbReference>
<dbReference type="GO" id="GO:0032993">
    <property type="term" value="C:protein-DNA complex"/>
    <property type="evidence" value="ECO:0007669"/>
    <property type="project" value="TreeGrafter"/>
</dbReference>
<dbReference type="PANTHER" id="PTHR48111:SF67">
    <property type="entry name" value="TRANSCRIPTIONAL REGULATORY PROTEIN TCTD"/>
    <property type="match status" value="1"/>
</dbReference>
<evidence type="ECO:0000256" key="4">
    <source>
        <dbReference type="PROSITE-ProRule" id="PRU00169"/>
    </source>
</evidence>
<gene>
    <name evidence="6" type="ORF">ENF32_05040</name>
</gene>
<dbReference type="SUPFAM" id="SSF52172">
    <property type="entry name" value="CheY-like"/>
    <property type="match status" value="1"/>
</dbReference>
<evidence type="ECO:0000256" key="3">
    <source>
        <dbReference type="ARBA" id="ARBA00023163"/>
    </source>
</evidence>
<organism evidence="6">
    <name type="scientific">Thermosulfidibacter takaii</name>
    <dbReference type="NCBI Taxonomy" id="412593"/>
    <lineage>
        <taxon>Bacteria</taxon>
        <taxon>Pseudomonadati</taxon>
        <taxon>Thermosulfidibacterota</taxon>
        <taxon>Thermosulfidibacteria</taxon>
        <taxon>Thermosulfidibacterales</taxon>
        <taxon>Thermosulfidibacteraceae</taxon>
    </lineage>
</organism>
<dbReference type="GO" id="GO:0000156">
    <property type="term" value="F:phosphorelay response regulator activity"/>
    <property type="evidence" value="ECO:0007669"/>
    <property type="project" value="TreeGrafter"/>
</dbReference>
<evidence type="ECO:0000313" key="6">
    <source>
        <dbReference type="EMBL" id="HDD53415.1"/>
    </source>
</evidence>
<keyword evidence="1" id="KW-0805">Transcription regulation</keyword>
<dbReference type="GO" id="GO:0005829">
    <property type="term" value="C:cytosol"/>
    <property type="evidence" value="ECO:0007669"/>
    <property type="project" value="TreeGrafter"/>
</dbReference>
<proteinExistence type="predicted"/>
<keyword evidence="4" id="KW-0597">Phosphoprotein</keyword>
<dbReference type="AlphaFoldDB" id="A0A7C0Y6A1"/>
<evidence type="ECO:0000256" key="1">
    <source>
        <dbReference type="ARBA" id="ARBA00023015"/>
    </source>
</evidence>
<dbReference type="Proteomes" id="UP000885690">
    <property type="component" value="Unassembled WGS sequence"/>
</dbReference>
<dbReference type="InterPro" id="IPR001789">
    <property type="entry name" value="Sig_transdc_resp-reg_receiver"/>
</dbReference>
<feature type="modified residue" description="4-aspartylphosphate" evidence="4">
    <location>
        <position position="59"/>
    </location>
</feature>
<dbReference type="PROSITE" id="PS50110">
    <property type="entry name" value="RESPONSE_REGULATORY"/>
    <property type="match status" value="1"/>
</dbReference>
<name>A0A7C0Y6A1_9BACT</name>
<comment type="caution">
    <text evidence="6">The sequence shown here is derived from an EMBL/GenBank/DDBJ whole genome shotgun (WGS) entry which is preliminary data.</text>
</comment>
<evidence type="ECO:0000259" key="5">
    <source>
        <dbReference type="PROSITE" id="PS50110"/>
    </source>
</evidence>
<feature type="domain" description="Response regulatory" evidence="5">
    <location>
        <begin position="10"/>
        <end position="124"/>
    </location>
</feature>
<protein>
    <submittedName>
        <fullName evidence="6">Response regulator</fullName>
    </submittedName>
</protein>
<dbReference type="SMART" id="SM00448">
    <property type="entry name" value="REC"/>
    <property type="match status" value="1"/>
</dbReference>
<dbReference type="EMBL" id="DQWS01000185">
    <property type="protein sequence ID" value="HDD53415.1"/>
    <property type="molecule type" value="Genomic_DNA"/>
</dbReference>
<evidence type="ECO:0000256" key="2">
    <source>
        <dbReference type="ARBA" id="ARBA00023125"/>
    </source>
</evidence>